<dbReference type="SUPFAM" id="SSF53756">
    <property type="entry name" value="UDP-Glycosyltransferase/glycogen phosphorylase"/>
    <property type="match status" value="1"/>
</dbReference>
<keyword evidence="4" id="KW-0021">Allosteric enzyme</keyword>
<evidence type="ECO:0000256" key="6">
    <source>
        <dbReference type="ARBA" id="ARBA00022679"/>
    </source>
</evidence>
<organism evidence="13 14">
    <name type="scientific">Chloropicon primus</name>
    <dbReference type="NCBI Taxonomy" id="1764295"/>
    <lineage>
        <taxon>Eukaryota</taxon>
        <taxon>Viridiplantae</taxon>
        <taxon>Chlorophyta</taxon>
        <taxon>Chloropicophyceae</taxon>
        <taxon>Chloropicales</taxon>
        <taxon>Chloropicaceae</taxon>
        <taxon>Chloropicon</taxon>
    </lineage>
</organism>
<proteinExistence type="inferred from homology"/>
<evidence type="ECO:0000256" key="4">
    <source>
        <dbReference type="ARBA" id="ARBA00022533"/>
    </source>
</evidence>
<dbReference type="FunFam" id="3.40.50.2000:FF:000003">
    <property type="entry name" value="Alpha-1,4 glucan phosphorylase"/>
    <property type="match status" value="1"/>
</dbReference>
<evidence type="ECO:0000256" key="3">
    <source>
        <dbReference type="ARBA" id="ARBA00006047"/>
    </source>
</evidence>
<dbReference type="PANTHER" id="PTHR11468">
    <property type="entry name" value="GLYCOGEN PHOSPHORYLASE"/>
    <property type="match status" value="1"/>
</dbReference>
<sequence length="1000" mass="113447">MMAKAGRVRRLPTARASVSGRRVVAQRRRGDLAAPVRVAGSVGPRQTGGAKDGSFKIALDNEGHEDFTIVTVDVADKPGLLTVLSSTFHDMNLNVEKVEYAQGEGIKFWVADENEAKIEDAEDGENIKQYLSIVLHKLVRGSNKARPYAQAFSEGADSGGVPVEGGDHLNRELLYSLLDSYLKNDVVSIQESIVHHVEFTLARSRYKFDNREAYFAAAHSLRDRLIERWNDTQAWLKYKDPKRVYYLSMEFLMGRTFLNALHNLGVIAPYQEALSGLGYEMENVQQAERDAALGNGGLGRLASCFLDSMATLNLPAWGYGIRYEYGMFRQVVSEGFQKEQPDYWLTFGYPWEIERPHVTYPVKFYGHVSVHEEGSDGRQNFVWNAGEEVTAVAYDNPIPGFKTPTCANLRLWAAKPCQEFDLEAFNTGDYVSSIIDKQKAETITSVLYPDDKTFEGKELRLKQQHFMVSATLQDIVRRYKEQHKDFDAFPEKVAMQLNDTHPTLGIPELMRILMDENRLGWTQSWDITTKVFSFTNHTVLPEALEQWPVSLVEKLLPRHMQIIYDINWRFLQELQQNHGISGDKLGNMSIIVDTEYGKMVRMAYLALVASHTVNGVAAMHSKLIKETIFKDFNAIWPEKFQNKTNGVTQRRWLAQCNPPLAKLITDTLGTEAWVTHLDLLQGLREHAEDEEFQQKWAGVKKEAKVKLANMIKDLSGDEVNMEAIFDVQVKRIHEYKRQFMNILSVVLRYDRIKSMSPEERKDVVPRVVIIGGKAAPGYDLAKRIIKLISAVSETVNKDSEVGDLLKVYFVPDYNVSLAEVIIPGSDLNQQISTAGTEASGTSNMKFAMNGSLIIGTMDGANVEIAEEIGEENMFIFGVDAKEVPELREQREYLQVDPQFQHAVNMIKNGHFGWNDYFNPLIDSVTGGRDWYLLANDFNSYLQAQERVDSEWRDKKVWLKKSILSTAGSGKFSSDRTIHEYAEDIWKVEPQPPSPPEGRRE</sequence>
<comment type="catalytic activity">
    <reaction evidence="1 10">
        <text>[(1-&gt;4)-alpha-D-glucosyl](n) + phosphate = [(1-&gt;4)-alpha-D-glucosyl](n-1) + alpha-D-glucose 1-phosphate</text>
        <dbReference type="Rhea" id="RHEA:41732"/>
        <dbReference type="Rhea" id="RHEA-COMP:9584"/>
        <dbReference type="Rhea" id="RHEA-COMP:9586"/>
        <dbReference type="ChEBI" id="CHEBI:15444"/>
        <dbReference type="ChEBI" id="CHEBI:43474"/>
        <dbReference type="ChEBI" id="CHEBI:58601"/>
        <dbReference type="EC" id="2.4.1.1"/>
    </reaction>
</comment>
<dbReference type="CDD" id="cd04300">
    <property type="entry name" value="GT35_Glycogen_Phosphorylase"/>
    <property type="match status" value="1"/>
</dbReference>
<dbReference type="EMBL" id="HBHL01007621">
    <property type="protein sequence ID" value="CAD9716097.1"/>
    <property type="molecule type" value="Transcribed_RNA"/>
</dbReference>
<evidence type="ECO:0000256" key="8">
    <source>
        <dbReference type="ARBA" id="ARBA00023277"/>
    </source>
</evidence>
<comment type="function">
    <text evidence="10">Allosteric enzyme that catalyzes the rate-limiting step in glycogen catabolism, the phosphorolytic cleavage of glycogen to produce glucose-1-phosphate, and plays a central role in maintaining cellular and organismal glucose homeostasis.</text>
</comment>
<dbReference type="EMBL" id="HBHL01007620">
    <property type="protein sequence ID" value="CAD9716096.1"/>
    <property type="molecule type" value="Transcribed_RNA"/>
</dbReference>
<dbReference type="PANTHER" id="PTHR11468:SF30">
    <property type="entry name" value="ALPHA-1,4 GLUCAN PHOSPHORYLASE"/>
    <property type="match status" value="1"/>
</dbReference>
<dbReference type="Gene3D" id="3.40.50.2000">
    <property type="entry name" value="Glycogen Phosphorylase B"/>
    <property type="match status" value="2"/>
</dbReference>
<evidence type="ECO:0000256" key="5">
    <source>
        <dbReference type="ARBA" id="ARBA00022676"/>
    </source>
</evidence>
<evidence type="ECO:0000256" key="7">
    <source>
        <dbReference type="ARBA" id="ARBA00022898"/>
    </source>
</evidence>
<dbReference type="InterPro" id="IPR035090">
    <property type="entry name" value="Pyridoxal_P_attach_site"/>
</dbReference>
<dbReference type="NCBIfam" id="TIGR02093">
    <property type="entry name" value="P_ylase"/>
    <property type="match status" value="1"/>
</dbReference>
<dbReference type="STRING" id="1764295.A0A5B8MUA2"/>
<name>A0A5B8MUA2_9CHLO</name>
<dbReference type="OrthoDB" id="9215500at2759"/>
<reference evidence="13 14" key="1">
    <citation type="submission" date="2018-07" db="EMBL/GenBank/DDBJ databases">
        <title>The complete nuclear genome of the prasinophyte Chloropicon primus (CCMP1205).</title>
        <authorList>
            <person name="Pombert J.-F."/>
            <person name="Otis C."/>
            <person name="Turmel M."/>
            <person name="Lemieux C."/>
        </authorList>
    </citation>
    <scope>NUCLEOTIDE SEQUENCE [LARGE SCALE GENOMIC DNA]</scope>
    <source>
        <strain evidence="13 14">CCMP1205</strain>
    </source>
</reference>
<comment type="cofactor">
    <cofactor evidence="2 10">
        <name>pyridoxal 5'-phosphate</name>
        <dbReference type="ChEBI" id="CHEBI:597326"/>
    </cofactor>
</comment>
<gene>
    <name evidence="13" type="ORF">A3770_13p68760</name>
    <name evidence="11" type="ORF">CPRI1469_LOCUS4952</name>
    <name evidence="12" type="ORF">CPRI1469_LOCUS4953</name>
</gene>
<dbReference type="GO" id="GO:0005980">
    <property type="term" value="P:glycogen catabolic process"/>
    <property type="evidence" value="ECO:0007669"/>
    <property type="project" value="TreeGrafter"/>
</dbReference>
<keyword evidence="7 9" id="KW-0663">Pyridoxal phosphate</keyword>
<dbReference type="InterPro" id="IPR045865">
    <property type="entry name" value="ACT-like_dom_sf"/>
</dbReference>
<keyword evidence="5 10" id="KW-0328">Glycosyltransferase</keyword>
<dbReference type="FunFam" id="3.40.50.2000:FF:000002">
    <property type="entry name" value="Alpha-1,4 glucan phosphorylase"/>
    <property type="match status" value="1"/>
</dbReference>
<dbReference type="PIRSF" id="PIRSF000460">
    <property type="entry name" value="Pprylas_GlgP"/>
    <property type="match status" value="1"/>
</dbReference>
<feature type="modified residue" description="N6-(pyridoxal phosphate)lysine" evidence="9">
    <location>
        <position position="845"/>
    </location>
</feature>
<evidence type="ECO:0000256" key="10">
    <source>
        <dbReference type="RuleBase" id="RU000587"/>
    </source>
</evidence>
<dbReference type="GO" id="GO:0008184">
    <property type="term" value="F:glycogen phosphorylase activity"/>
    <property type="evidence" value="ECO:0007669"/>
    <property type="project" value="InterPro"/>
</dbReference>
<evidence type="ECO:0000313" key="11">
    <source>
        <dbReference type="EMBL" id="CAD9716096.1"/>
    </source>
</evidence>
<evidence type="ECO:0000256" key="1">
    <source>
        <dbReference type="ARBA" id="ARBA00001275"/>
    </source>
</evidence>
<dbReference type="InterPro" id="IPR011833">
    <property type="entry name" value="Glycg_phsphrylas"/>
</dbReference>
<accession>A0A5B8MUA2</accession>
<reference evidence="11" key="2">
    <citation type="submission" date="2021-01" db="EMBL/GenBank/DDBJ databases">
        <authorList>
            <person name="Corre E."/>
            <person name="Pelletier E."/>
            <person name="Niang G."/>
            <person name="Scheremetjew M."/>
            <person name="Finn R."/>
            <person name="Kale V."/>
            <person name="Holt S."/>
            <person name="Cochrane G."/>
            <person name="Meng A."/>
            <person name="Brown T."/>
            <person name="Cohen L."/>
        </authorList>
    </citation>
    <scope>NUCLEOTIDE SEQUENCE</scope>
    <source>
        <strain evidence="11">CCMP1205</strain>
    </source>
</reference>
<dbReference type="SUPFAM" id="SSF55021">
    <property type="entry name" value="ACT-like"/>
    <property type="match status" value="1"/>
</dbReference>
<evidence type="ECO:0000313" key="12">
    <source>
        <dbReference type="EMBL" id="CAD9716097.1"/>
    </source>
</evidence>
<dbReference type="AlphaFoldDB" id="A0A5B8MUA2"/>
<evidence type="ECO:0000313" key="14">
    <source>
        <dbReference type="Proteomes" id="UP000316726"/>
    </source>
</evidence>
<dbReference type="EMBL" id="CP031046">
    <property type="protein sequence ID" value="QDZ24358.1"/>
    <property type="molecule type" value="Genomic_DNA"/>
</dbReference>
<protein>
    <recommendedName>
        <fullName evidence="10">Alpha-1,4 glucan phosphorylase</fullName>
        <ecNumber evidence="10">2.4.1.1</ecNumber>
    </recommendedName>
</protein>
<evidence type="ECO:0000256" key="9">
    <source>
        <dbReference type="PIRSR" id="PIRSR000460-1"/>
    </source>
</evidence>
<keyword evidence="8 10" id="KW-0119">Carbohydrate metabolism</keyword>
<dbReference type="CDD" id="cd04873">
    <property type="entry name" value="ACT_UUR-ACR-like"/>
    <property type="match status" value="1"/>
</dbReference>
<dbReference type="EC" id="2.4.1.1" evidence="10"/>
<keyword evidence="14" id="KW-1185">Reference proteome</keyword>
<evidence type="ECO:0000256" key="2">
    <source>
        <dbReference type="ARBA" id="ARBA00001933"/>
    </source>
</evidence>
<keyword evidence="6 10" id="KW-0808">Transferase</keyword>
<dbReference type="GO" id="GO:0005737">
    <property type="term" value="C:cytoplasm"/>
    <property type="evidence" value="ECO:0007669"/>
    <property type="project" value="TreeGrafter"/>
</dbReference>
<dbReference type="InterPro" id="IPR000811">
    <property type="entry name" value="Glyco_trans_35"/>
</dbReference>
<comment type="similarity">
    <text evidence="3 10">Belongs to the glycogen phosphorylase family.</text>
</comment>
<dbReference type="PROSITE" id="PS00102">
    <property type="entry name" value="PHOSPHORYLASE"/>
    <property type="match status" value="1"/>
</dbReference>
<dbReference type="GO" id="GO:0030170">
    <property type="term" value="F:pyridoxal phosphate binding"/>
    <property type="evidence" value="ECO:0007669"/>
    <property type="project" value="InterPro"/>
</dbReference>
<dbReference type="Proteomes" id="UP000316726">
    <property type="component" value="Chromosome 13"/>
</dbReference>
<evidence type="ECO:0000313" key="13">
    <source>
        <dbReference type="EMBL" id="QDZ24358.1"/>
    </source>
</evidence>
<dbReference type="Pfam" id="PF00343">
    <property type="entry name" value="Phosphorylase"/>
    <property type="match status" value="1"/>
</dbReference>